<dbReference type="AlphaFoldDB" id="A0A0E9QZT5"/>
<sequence>MFLKILALPPNFRHRPSGPPNLPTA</sequence>
<protein>
    <submittedName>
        <fullName evidence="1">Uncharacterized protein</fullName>
    </submittedName>
</protein>
<proteinExistence type="predicted"/>
<evidence type="ECO:0000313" key="1">
    <source>
        <dbReference type="EMBL" id="JAH21603.1"/>
    </source>
</evidence>
<reference evidence="1" key="1">
    <citation type="submission" date="2014-11" db="EMBL/GenBank/DDBJ databases">
        <authorList>
            <person name="Amaro Gonzalez C."/>
        </authorList>
    </citation>
    <scope>NUCLEOTIDE SEQUENCE</scope>
</reference>
<organism evidence="1">
    <name type="scientific">Anguilla anguilla</name>
    <name type="common">European freshwater eel</name>
    <name type="synonym">Muraena anguilla</name>
    <dbReference type="NCBI Taxonomy" id="7936"/>
    <lineage>
        <taxon>Eukaryota</taxon>
        <taxon>Metazoa</taxon>
        <taxon>Chordata</taxon>
        <taxon>Craniata</taxon>
        <taxon>Vertebrata</taxon>
        <taxon>Euteleostomi</taxon>
        <taxon>Actinopterygii</taxon>
        <taxon>Neopterygii</taxon>
        <taxon>Teleostei</taxon>
        <taxon>Anguilliformes</taxon>
        <taxon>Anguillidae</taxon>
        <taxon>Anguilla</taxon>
    </lineage>
</organism>
<reference evidence="1" key="2">
    <citation type="journal article" date="2015" name="Fish Shellfish Immunol.">
        <title>Early steps in the European eel (Anguilla anguilla)-Vibrio vulnificus interaction in the gills: Role of the RtxA13 toxin.</title>
        <authorList>
            <person name="Callol A."/>
            <person name="Pajuelo D."/>
            <person name="Ebbesson L."/>
            <person name="Teles M."/>
            <person name="MacKenzie S."/>
            <person name="Amaro C."/>
        </authorList>
    </citation>
    <scope>NUCLEOTIDE SEQUENCE</scope>
</reference>
<name>A0A0E9QZT5_ANGAN</name>
<dbReference type="EMBL" id="GBXM01086974">
    <property type="protein sequence ID" value="JAH21603.1"/>
    <property type="molecule type" value="Transcribed_RNA"/>
</dbReference>
<accession>A0A0E9QZT5</accession>